<feature type="region of interest" description="Disordered" evidence="9">
    <location>
        <begin position="325"/>
        <end position="346"/>
    </location>
</feature>
<keyword evidence="6" id="KW-0448">Lipopolysaccharide biosynthesis</keyword>
<feature type="transmembrane region" description="Helical" evidence="10">
    <location>
        <begin position="289"/>
        <end position="311"/>
    </location>
</feature>
<keyword evidence="4 12" id="KW-0808">Transferase</keyword>
<comment type="similarity">
    <text evidence="1">Belongs to the glycosyltransferase 2 family.</text>
</comment>
<keyword evidence="5 10" id="KW-0812">Transmembrane</keyword>
<dbReference type="GO" id="GO:0005886">
    <property type="term" value="C:plasma membrane"/>
    <property type="evidence" value="ECO:0007669"/>
    <property type="project" value="TreeGrafter"/>
</dbReference>
<feature type="transmembrane region" description="Helical" evidence="10">
    <location>
        <begin position="236"/>
        <end position="255"/>
    </location>
</feature>
<dbReference type="Proteomes" id="UP000222056">
    <property type="component" value="Unassembled WGS sequence"/>
</dbReference>
<dbReference type="PANTHER" id="PTHR48090:SF3">
    <property type="entry name" value="UNDECAPRENYL-PHOSPHATE 4-DEOXY-4-FORMAMIDO-L-ARABINOSE TRANSFERASE"/>
    <property type="match status" value="1"/>
</dbReference>
<evidence type="ECO:0000256" key="5">
    <source>
        <dbReference type="ARBA" id="ARBA00022692"/>
    </source>
</evidence>
<dbReference type="CDD" id="cd04187">
    <property type="entry name" value="DPM1_like_bac"/>
    <property type="match status" value="1"/>
</dbReference>
<evidence type="ECO:0000256" key="1">
    <source>
        <dbReference type="ARBA" id="ARBA00006739"/>
    </source>
</evidence>
<feature type="domain" description="Glycosyltransferase 2-like" evidence="11">
    <location>
        <begin position="31"/>
        <end position="191"/>
    </location>
</feature>
<evidence type="ECO:0000256" key="10">
    <source>
        <dbReference type="SAM" id="Phobius"/>
    </source>
</evidence>
<dbReference type="GO" id="GO:0009103">
    <property type="term" value="P:lipopolysaccharide biosynthetic process"/>
    <property type="evidence" value="ECO:0007669"/>
    <property type="project" value="UniProtKB-KW"/>
</dbReference>
<dbReference type="EMBL" id="FNWJ01000001">
    <property type="protein sequence ID" value="SEH10243.1"/>
    <property type="molecule type" value="Genomic_DNA"/>
</dbReference>
<evidence type="ECO:0000313" key="12">
    <source>
        <dbReference type="EMBL" id="SEH10243.1"/>
    </source>
</evidence>
<accession>A0A1H6FKA6</accession>
<dbReference type="STRING" id="29539.SAMN02745716_0090"/>
<dbReference type="SUPFAM" id="SSF53448">
    <property type="entry name" value="Nucleotide-diphospho-sugar transferases"/>
    <property type="match status" value="1"/>
</dbReference>
<keyword evidence="8 10" id="KW-0472">Membrane</keyword>
<evidence type="ECO:0000256" key="4">
    <source>
        <dbReference type="ARBA" id="ARBA00022679"/>
    </source>
</evidence>
<dbReference type="AlphaFoldDB" id="A0A1H6FKA6"/>
<keyword evidence="13" id="KW-1185">Reference proteome</keyword>
<feature type="transmembrane region" description="Helical" evidence="10">
    <location>
        <begin position="262"/>
        <end position="283"/>
    </location>
</feature>
<proteinExistence type="inferred from homology"/>
<evidence type="ECO:0000256" key="6">
    <source>
        <dbReference type="ARBA" id="ARBA00022985"/>
    </source>
</evidence>
<keyword evidence="7 10" id="KW-1133">Transmembrane helix</keyword>
<keyword evidence="2" id="KW-1003">Cell membrane</keyword>
<keyword evidence="3" id="KW-0328">Glycosyltransferase</keyword>
<dbReference type="RefSeq" id="WP_093115210.1">
    <property type="nucleotide sequence ID" value="NZ_FNWJ01000001.1"/>
</dbReference>
<evidence type="ECO:0000256" key="9">
    <source>
        <dbReference type="SAM" id="MobiDB-lite"/>
    </source>
</evidence>
<dbReference type="PANTHER" id="PTHR48090">
    <property type="entry name" value="UNDECAPRENYL-PHOSPHATE 4-DEOXY-4-FORMAMIDO-L-ARABINOSE TRANSFERASE-RELATED"/>
    <property type="match status" value="1"/>
</dbReference>
<name>A0A1H6FKA6_THEAL</name>
<reference evidence="13" key="1">
    <citation type="submission" date="2016-10" db="EMBL/GenBank/DDBJ databases">
        <authorList>
            <person name="Varghese N."/>
            <person name="Submissions S."/>
        </authorList>
    </citation>
    <scope>NUCLEOTIDE SEQUENCE [LARGE SCALE GENOMIC DNA]</scope>
    <source>
        <strain evidence="13">ATCC 35263</strain>
    </source>
</reference>
<dbReference type="Gene3D" id="3.90.550.10">
    <property type="entry name" value="Spore Coat Polysaccharide Biosynthesis Protein SpsA, Chain A"/>
    <property type="match status" value="1"/>
</dbReference>
<evidence type="ECO:0000256" key="7">
    <source>
        <dbReference type="ARBA" id="ARBA00022989"/>
    </source>
</evidence>
<gene>
    <name evidence="12" type="ORF">SAMN02745716_0090</name>
</gene>
<evidence type="ECO:0000256" key="3">
    <source>
        <dbReference type="ARBA" id="ARBA00022676"/>
    </source>
</evidence>
<organism evidence="12 13">
    <name type="scientific">Thermoleophilum album</name>
    <dbReference type="NCBI Taxonomy" id="29539"/>
    <lineage>
        <taxon>Bacteria</taxon>
        <taxon>Bacillati</taxon>
        <taxon>Actinomycetota</taxon>
        <taxon>Thermoleophilia</taxon>
        <taxon>Thermoleophilales</taxon>
        <taxon>Thermoleophilaceae</taxon>
        <taxon>Thermoleophilum</taxon>
    </lineage>
</organism>
<dbReference type="InterPro" id="IPR029044">
    <property type="entry name" value="Nucleotide-diphossugar_trans"/>
</dbReference>
<evidence type="ECO:0000313" key="13">
    <source>
        <dbReference type="Proteomes" id="UP000222056"/>
    </source>
</evidence>
<evidence type="ECO:0000259" key="11">
    <source>
        <dbReference type="Pfam" id="PF00535"/>
    </source>
</evidence>
<dbReference type="OrthoDB" id="9810303at2"/>
<dbReference type="GO" id="GO:0099621">
    <property type="term" value="F:undecaprenyl-phosphate 4-deoxy-4-formamido-L-arabinose transferase activity"/>
    <property type="evidence" value="ECO:0007669"/>
    <property type="project" value="TreeGrafter"/>
</dbReference>
<evidence type="ECO:0000256" key="2">
    <source>
        <dbReference type="ARBA" id="ARBA00022475"/>
    </source>
</evidence>
<protein>
    <submittedName>
        <fullName evidence="12">Glycosyltransferase involved in cell wall bisynthesis</fullName>
    </submittedName>
</protein>
<evidence type="ECO:0000256" key="8">
    <source>
        <dbReference type="ARBA" id="ARBA00023136"/>
    </source>
</evidence>
<dbReference type="InterPro" id="IPR001173">
    <property type="entry name" value="Glyco_trans_2-like"/>
</dbReference>
<dbReference type="InterPro" id="IPR050256">
    <property type="entry name" value="Glycosyltransferase_2"/>
</dbReference>
<dbReference type="Pfam" id="PF00535">
    <property type="entry name" value="Glycos_transf_2"/>
    <property type="match status" value="1"/>
</dbReference>
<sequence>MRPAELSRLTTAELAAVRSPRVSGQPTCAVSLVVPARDEEATVAELAARAAAVLADTLGDQRFEIVLVDDGSRDRTWQAIEQAVQADQRVVGVRHPTGLGKAAALATGIQLAQGRAILLIDADLQDDPAELPRFVAALDHWDVVCGWKRERRDPLGKRVASRLFNAVCQRVFGLPLHDMNCGLKGFTREAALYLLPYLRGDLHRYLPALAHAAGFAVGELAVSHHPRRYGRSKYGIGRWLAGACDLVTVLLLTRFRERPAHAFAGASLLVVAVTLVSGAALLLVGGPSWFAALVPVALVAPTALLAAGFVAEISVQQATARFATAPTHDARQPARHPTPSTSPRLVTAATGRAAAASTLDEPGIVAHG</sequence>